<evidence type="ECO:0000256" key="2">
    <source>
        <dbReference type="ARBA" id="ARBA00022490"/>
    </source>
</evidence>
<dbReference type="GeneID" id="106743755"/>
<dbReference type="Proteomes" id="UP000515204">
    <property type="component" value="Unplaced"/>
</dbReference>
<evidence type="ECO:0000259" key="7">
    <source>
        <dbReference type="PROSITE" id="PS50137"/>
    </source>
</evidence>
<protein>
    <submittedName>
        <fullName evidence="11 12">Tudor domain-containing protein 7 isoform X1</fullName>
    </submittedName>
</protein>
<dbReference type="SUPFAM" id="SSF63748">
    <property type="entry name" value="Tudor/PWWP/MBT"/>
    <property type="match status" value="3"/>
</dbReference>
<dbReference type="OrthoDB" id="10034606at2759"/>
<feature type="compositionally biased region" description="Polar residues" evidence="6">
    <location>
        <begin position="170"/>
        <end position="179"/>
    </location>
</feature>
<reference evidence="11 12" key="1">
    <citation type="submission" date="2025-04" db="UniProtKB">
        <authorList>
            <consortium name="RefSeq"/>
        </authorList>
    </citation>
    <scope>IDENTIFICATION</scope>
</reference>
<feature type="compositionally biased region" description="Polar residues" evidence="6">
    <location>
        <begin position="261"/>
        <end position="271"/>
    </location>
</feature>
<evidence type="ECO:0000259" key="9">
    <source>
        <dbReference type="PROSITE" id="PS51644"/>
    </source>
</evidence>
<evidence type="ECO:0000313" key="10">
    <source>
        <dbReference type="Proteomes" id="UP000515204"/>
    </source>
</evidence>
<dbReference type="InterPro" id="IPR002999">
    <property type="entry name" value="Tudor"/>
</dbReference>
<dbReference type="Gene3D" id="2.40.50.90">
    <property type="match status" value="3"/>
</dbReference>
<dbReference type="RefSeq" id="XP_014473415.1">
    <property type="nucleotide sequence ID" value="XM_014617929.1"/>
</dbReference>
<keyword evidence="2" id="KW-0963">Cytoplasm</keyword>
<evidence type="ECO:0000256" key="4">
    <source>
        <dbReference type="ARBA" id="ARBA00022871"/>
    </source>
</evidence>
<feature type="domain" description="Tudor" evidence="8">
    <location>
        <begin position="989"/>
        <end position="1049"/>
    </location>
</feature>
<dbReference type="Gene3D" id="3.30.420.610">
    <property type="entry name" value="LOTUS domain-like"/>
    <property type="match status" value="2"/>
</dbReference>
<dbReference type="PANTHER" id="PTHR22948">
    <property type="entry name" value="TUDOR DOMAIN CONTAINING PROTEIN"/>
    <property type="match status" value="1"/>
</dbReference>
<feature type="domain" description="HTH OST-type" evidence="9">
    <location>
        <begin position="410"/>
        <end position="477"/>
    </location>
</feature>
<feature type="compositionally biased region" description="Basic and acidic residues" evidence="6">
    <location>
        <begin position="272"/>
        <end position="281"/>
    </location>
</feature>
<dbReference type="GO" id="GO:0005737">
    <property type="term" value="C:cytoplasm"/>
    <property type="evidence" value="ECO:0007669"/>
    <property type="project" value="UniProtKB-SubCell"/>
</dbReference>
<gene>
    <name evidence="11 12" type="primary">LOC106743755</name>
</gene>
<keyword evidence="10" id="KW-1185">Reference proteome</keyword>
<dbReference type="KEGG" id="dqu:106743755"/>
<keyword evidence="5" id="KW-0694">RNA-binding</keyword>
<comment type="subcellular location">
    <subcellularLocation>
        <location evidence="1">Cytoplasm</location>
    </subcellularLocation>
</comment>
<name>A0A6P3X514_DINQU</name>
<evidence type="ECO:0000256" key="5">
    <source>
        <dbReference type="PROSITE-ProRule" id="PRU00266"/>
    </source>
</evidence>
<organism evidence="10 11">
    <name type="scientific">Dinoponera quadriceps</name>
    <name type="common">South American ant</name>
    <dbReference type="NCBI Taxonomy" id="609295"/>
    <lineage>
        <taxon>Eukaryota</taxon>
        <taxon>Metazoa</taxon>
        <taxon>Ecdysozoa</taxon>
        <taxon>Arthropoda</taxon>
        <taxon>Hexapoda</taxon>
        <taxon>Insecta</taxon>
        <taxon>Pterygota</taxon>
        <taxon>Neoptera</taxon>
        <taxon>Endopterygota</taxon>
        <taxon>Hymenoptera</taxon>
        <taxon>Apocrita</taxon>
        <taxon>Aculeata</taxon>
        <taxon>Formicoidea</taxon>
        <taxon>Formicidae</taxon>
        <taxon>Ponerinae</taxon>
        <taxon>Ponerini</taxon>
        <taxon>Dinoponera</taxon>
    </lineage>
</organism>
<keyword evidence="3" id="KW-0677">Repeat</keyword>
<dbReference type="Gene3D" id="2.30.30.140">
    <property type="match status" value="3"/>
</dbReference>
<evidence type="ECO:0000256" key="3">
    <source>
        <dbReference type="ARBA" id="ARBA00022737"/>
    </source>
</evidence>
<dbReference type="Pfam" id="PF12872">
    <property type="entry name" value="OST-HTH"/>
    <property type="match status" value="1"/>
</dbReference>
<proteinExistence type="predicted"/>
<evidence type="ECO:0000313" key="12">
    <source>
        <dbReference type="RefSeq" id="XP_014473416.1"/>
    </source>
</evidence>
<keyword evidence="4" id="KW-0744">Spermatogenesis</keyword>
<accession>A0A6P3X514</accession>
<dbReference type="Pfam" id="PF00567">
    <property type="entry name" value="TUDOR"/>
    <property type="match status" value="3"/>
</dbReference>
<dbReference type="AlphaFoldDB" id="A0A6P3X514"/>
<evidence type="ECO:0000256" key="6">
    <source>
        <dbReference type="SAM" id="MobiDB-lite"/>
    </source>
</evidence>
<dbReference type="PROSITE" id="PS50304">
    <property type="entry name" value="TUDOR"/>
    <property type="match status" value="1"/>
</dbReference>
<dbReference type="GO" id="GO:0010468">
    <property type="term" value="P:regulation of gene expression"/>
    <property type="evidence" value="ECO:0007669"/>
    <property type="project" value="UniProtKB-ARBA"/>
</dbReference>
<dbReference type="PANTHER" id="PTHR22948:SF29">
    <property type="entry name" value="FI02030P-RELATED"/>
    <property type="match status" value="1"/>
</dbReference>
<dbReference type="GO" id="GO:0003723">
    <property type="term" value="F:RNA binding"/>
    <property type="evidence" value="ECO:0007669"/>
    <property type="project" value="UniProtKB-UniRule"/>
</dbReference>
<dbReference type="InterPro" id="IPR025605">
    <property type="entry name" value="OST-HTH/LOTUS_dom"/>
</dbReference>
<sequence>MEDRIVSIFIVFKQLTSPKIRLESKLGDIAKESGKMDQNEIVKILRSCLISCKGGVKLDNLKADYHMITGESLPYRNFGFSSIEAFIRNISDITVTSRNGELYVDAVPSRTTAHLTKLISHQVQRRKTRRKPQAKKWSPHRYTPRGYLPGFKNYTPQPAKYTNPNPPQPFTRSTPGKSNLYTDFSRPTPLMENIVQCPFPLPRNNEKPRFALDTPQVSPSKRLRDKANPNVPSWTSHQSFNKPKTFDEGPGTEISSPKAVPQQQPVISSKPKTGEQKPSKLSDRLKITFPLPTNNNGHAYTPVIPPSVPQVPQFVHLQRGTCPVNDPRKELIARANALDLQLPMYKMYTKKERSNPTKITIYASVKVGAHTFHTFPEDARSEEEAEKIAARLALTNLAKESSSPEVTTVDVKLVKERILMIITRHHSGVFMHQLPAYYNEQYGEALPSDWQRIIEECADINKEKGVGNSTILCRSDPTAKRPEVYSPSHEAHHEISSISSEKIRLSPIGPVAPDKLKIPEATLWNVYPTCVISTVEVWVRLVDDDYNDNFIDMTNEMAEYYRQMKESVPTSTCAIGDFYAIFEDEDWHRVQCIDFEPNDGLATVHFIDEGYEDQYKCDVLLPLDKKFCVLPAQAVRVALQGLEELRDYSQQTIAEIENQLMERVFCVKVHSIAADEEGTYAVVSFFDTSGEDDIDVNNILFEKIMDNIAATSKSNAGQFVELYVTNIDEHGKVYAQLNSVARTCLLNLMNNEMMAQIPRNVLMSSAVRAIDFTKMYFVQLDSQWYRARVTDVQNESLITVFLVDLGRTVTALRANLLHMDKISKVLQSIPPQATQVFLHNIDQSMYGERFVVRFNELVSDTDLLIAKVVRVTTSGVPVVQIFKRVQPSNMLASINESLIHDEELTKSNEDGNNNIKPKKRLERKNSRILESGKLNPPMISDIGQYFDVHVSLAAHPGHFIVQPLDSMGSMKTMMRELQKCCDAYEGPELESVGEGKLYAGKCMDNYWYRVYVTNIINDNMISVYFCDFGDVTIVQRSRLQPLKSEFLELPYQAVKAKLVGIQPMNTDWTVEDCVRFRDLVLCKNFVSIVVESMFDHLSPVNGTVLGLRLIDVSTDKDIFIDKMLVEENRAKCIEGESIPLS</sequence>
<feature type="compositionally biased region" description="Polar residues" evidence="6">
    <location>
        <begin position="154"/>
        <end position="163"/>
    </location>
</feature>
<feature type="region of interest" description="Disordered" evidence="6">
    <location>
        <begin position="196"/>
        <end position="281"/>
    </location>
</feature>
<evidence type="ECO:0000313" key="11">
    <source>
        <dbReference type="RefSeq" id="XP_014473415.1"/>
    </source>
</evidence>
<dbReference type="PROSITE" id="PS50137">
    <property type="entry name" value="DS_RBD"/>
    <property type="match status" value="1"/>
</dbReference>
<dbReference type="InterPro" id="IPR050621">
    <property type="entry name" value="Tudor_domain_containing"/>
</dbReference>
<feature type="domain" description="HTH OST-type" evidence="9">
    <location>
        <begin position="37"/>
        <end position="117"/>
    </location>
</feature>
<dbReference type="CTD" id="37304"/>
<dbReference type="GO" id="GO:0030154">
    <property type="term" value="P:cell differentiation"/>
    <property type="evidence" value="ECO:0007669"/>
    <property type="project" value="UniProtKB-ARBA"/>
</dbReference>
<feature type="domain" description="DRBM" evidence="7">
    <location>
        <begin position="326"/>
        <end position="399"/>
    </location>
</feature>
<keyword evidence="4" id="KW-0221">Differentiation</keyword>
<dbReference type="PROSITE" id="PS51644">
    <property type="entry name" value="HTH_OST"/>
    <property type="match status" value="2"/>
</dbReference>
<feature type="region of interest" description="Disordered" evidence="6">
    <location>
        <begin position="147"/>
        <end position="179"/>
    </location>
</feature>
<evidence type="ECO:0000256" key="1">
    <source>
        <dbReference type="ARBA" id="ARBA00004496"/>
    </source>
</evidence>
<dbReference type="SMART" id="SM00333">
    <property type="entry name" value="TUDOR"/>
    <property type="match status" value="3"/>
</dbReference>
<dbReference type="InterPro" id="IPR035437">
    <property type="entry name" value="SNase_OB-fold_sf"/>
</dbReference>
<feature type="compositionally biased region" description="Polar residues" evidence="6">
    <location>
        <begin position="230"/>
        <end position="242"/>
    </location>
</feature>
<dbReference type="GO" id="GO:0007283">
    <property type="term" value="P:spermatogenesis"/>
    <property type="evidence" value="ECO:0007669"/>
    <property type="project" value="UniProtKB-KW"/>
</dbReference>
<dbReference type="InterPro" id="IPR014720">
    <property type="entry name" value="dsRBD_dom"/>
</dbReference>
<evidence type="ECO:0000259" key="8">
    <source>
        <dbReference type="PROSITE" id="PS50304"/>
    </source>
</evidence>
<dbReference type="CDD" id="cd09972">
    <property type="entry name" value="LOTUS_TDRD_OSKAR"/>
    <property type="match status" value="1"/>
</dbReference>
<dbReference type="RefSeq" id="XP_014473416.1">
    <property type="nucleotide sequence ID" value="XM_014617930.1"/>
</dbReference>
<dbReference type="InterPro" id="IPR041966">
    <property type="entry name" value="LOTUS-like"/>
</dbReference>